<accession>A0A1S8BA95</accession>
<comment type="similarity">
    <text evidence="1 10">Belongs to the SHE9 family.</text>
</comment>
<proteinExistence type="inferred from homology"/>
<evidence type="ECO:0000313" key="13">
    <source>
        <dbReference type="EMBL" id="OMP84492.1"/>
    </source>
</evidence>
<evidence type="ECO:0000256" key="1">
    <source>
        <dbReference type="ARBA" id="ARBA00007472"/>
    </source>
</evidence>
<comment type="caution">
    <text evidence="13">The sequence shown here is derived from an EMBL/GenBank/DDBJ whole genome shotgun (WGS) entry which is preliminary data.</text>
</comment>
<dbReference type="Pfam" id="PF05546">
    <property type="entry name" value="She9_MDM33"/>
    <property type="match status" value="1"/>
</dbReference>
<dbReference type="PANTHER" id="PTHR31961:SF3">
    <property type="entry name" value="SENSITIVE TO HIGH EXPRESSION PROTEIN 9, MITOCHONDRIAL"/>
    <property type="match status" value="1"/>
</dbReference>
<feature type="transmembrane region" description="Helical" evidence="10">
    <location>
        <begin position="515"/>
        <end position="538"/>
    </location>
</feature>
<feature type="coiled-coil region" evidence="11">
    <location>
        <begin position="201"/>
        <end position="242"/>
    </location>
</feature>
<evidence type="ECO:0000256" key="10">
    <source>
        <dbReference type="RuleBase" id="RU364128"/>
    </source>
</evidence>
<evidence type="ECO:0000256" key="2">
    <source>
        <dbReference type="ARBA" id="ARBA00022692"/>
    </source>
</evidence>
<keyword evidence="4 10" id="KW-0809">Transit peptide</keyword>
<keyword evidence="2 10" id="KW-0812">Transmembrane</keyword>
<comment type="subcellular location">
    <subcellularLocation>
        <location evidence="10">Mitochondrion inner membrane</location>
        <topology evidence="10">Multi-pass membrane protein</topology>
    </subcellularLocation>
</comment>
<keyword evidence="7 10" id="KW-0496">Mitochondrion</keyword>
<dbReference type="Proteomes" id="UP000190776">
    <property type="component" value="Unassembled WGS sequence"/>
</dbReference>
<name>A0A1S8BA95_9PEZI</name>
<feature type="region of interest" description="Disordered" evidence="12">
    <location>
        <begin position="423"/>
        <end position="447"/>
    </location>
</feature>
<evidence type="ECO:0000313" key="14">
    <source>
        <dbReference type="Proteomes" id="UP000190776"/>
    </source>
</evidence>
<dbReference type="OrthoDB" id="5595506at2759"/>
<feature type="transmembrane region" description="Helical" evidence="10">
    <location>
        <begin position="320"/>
        <end position="340"/>
    </location>
</feature>
<sequence>MRPALQHAARSLTDYAVLTFAQARPGAAAHFTQPSSVCFQCKLRAFSAAPLPPRTKTPPASVRAPIRQWSSTARLWQEKPPSGSHDPQSPAVEDAAKRASDPSSQQPPELPPSPTDSVPWSIETAPPPSREPEFSHAASSPPPPQPERVEQVPDEKLPSHRQGLRWEIYKRASAYFDELLPKLILVGQKVNSYTGTDYSGIEALRQEIKQQERFVKSRRAQVEDAKRELEAALSQQQASQKEVVGLLERKHSWSATDLERYMSLIRSEHLNDQAVRSAKDAVLSADRALEEARAHLEKRERAQYHEEQIWSDTIRRNSTWVTIGLMGANILLLLSQLVAIEPWRRRRLVREIKNALDERTMTATAPATAGAGVADLPITTVATPPPEKATELAEAAEVRSADAVQKEIDDVVEPAGVPLERVEPTTTDAPETVTADLSGPEPTIPLPMPEATPVETTPAEITPAETTPFEAAPVSEERPAPTTTQEKLAAFAEDCDLYMRDLFSERAISIRKVDVTAAALQGAAAGAALMGVLVLAFLRANGSN</sequence>
<organism evidence="13 14">
    <name type="scientific">Diplodia seriata</name>
    <dbReference type="NCBI Taxonomy" id="420778"/>
    <lineage>
        <taxon>Eukaryota</taxon>
        <taxon>Fungi</taxon>
        <taxon>Dikarya</taxon>
        <taxon>Ascomycota</taxon>
        <taxon>Pezizomycotina</taxon>
        <taxon>Dothideomycetes</taxon>
        <taxon>Dothideomycetes incertae sedis</taxon>
        <taxon>Botryosphaeriales</taxon>
        <taxon>Botryosphaeriaceae</taxon>
        <taxon>Diplodia</taxon>
    </lineage>
</organism>
<keyword evidence="6 11" id="KW-0175">Coiled coil</keyword>
<dbReference type="InterPro" id="IPR008839">
    <property type="entry name" value="MDM33_fungi"/>
</dbReference>
<dbReference type="AlphaFoldDB" id="A0A1S8BA95"/>
<feature type="compositionally biased region" description="Basic and acidic residues" evidence="12">
    <location>
        <begin position="147"/>
        <end position="158"/>
    </location>
</feature>
<keyword evidence="5 10" id="KW-1133">Transmembrane helix</keyword>
<evidence type="ECO:0000256" key="4">
    <source>
        <dbReference type="ARBA" id="ARBA00022946"/>
    </source>
</evidence>
<keyword evidence="8 10" id="KW-0472">Membrane</keyword>
<dbReference type="GO" id="GO:0007007">
    <property type="term" value="P:inner mitochondrial membrane organization"/>
    <property type="evidence" value="ECO:0007669"/>
    <property type="project" value="TreeGrafter"/>
</dbReference>
<dbReference type="GO" id="GO:0005743">
    <property type="term" value="C:mitochondrial inner membrane"/>
    <property type="evidence" value="ECO:0007669"/>
    <property type="project" value="UniProtKB-SubCell"/>
</dbReference>
<comment type="function">
    <text evidence="9">Required for the maintenance of the structure of the mitochondrial inner membrane. Involved in mitochondrial morphology. Causes growth arrest when highly overexpressed.</text>
</comment>
<evidence type="ECO:0000256" key="7">
    <source>
        <dbReference type="ARBA" id="ARBA00023128"/>
    </source>
</evidence>
<evidence type="ECO:0000256" key="3">
    <source>
        <dbReference type="ARBA" id="ARBA00022792"/>
    </source>
</evidence>
<gene>
    <name evidence="13" type="ORF">BK809_0001595</name>
</gene>
<evidence type="ECO:0000256" key="11">
    <source>
        <dbReference type="SAM" id="Coils"/>
    </source>
</evidence>
<comment type="subunit">
    <text evidence="10">Homooligomer.</text>
</comment>
<feature type="region of interest" description="Disordered" evidence="12">
    <location>
        <begin position="75"/>
        <end position="159"/>
    </location>
</feature>
<keyword evidence="3 10" id="KW-0999">Mitochondrion inner membrane</keyword>
<dbReference type="PANTHER" id="PTHR31961">
    <property type="entry name" value="SENSITIVE TO HIGH EXPRESSION PROTEIN 9, MITOCHONDRIAL"/>
    <property type="match status" value="1"/>
</dbReference>
<evidence type="ECO:0000256" key="9">
    <source>
        <dbReference type="ARBA" id="ARBA00024807"/>
    </source>
</evidence>
<evidence type="ECO:0000256" key="8">
    <source>
        <dbReference type="ARBA" id="ARBA00023136"/>
    </source>
</evidence>
<evidence type="ECO:0000256" key="12">
    <source>
        <dbReference type="SAM" id="MobiDB-lite"/>
    </source>
</evidence>
<evidence type="ECO:0000256" key="6">
    <source>
        <dbReference type="ARBA" id="ARBA00023054"/>
    </source>
</evidence>
<dbReference type="EMBL" id="MSZU01000087">
    <property type="protein sequence ID" value="OMP84492.1"/>
    <property type="molecule type" value="Genomic_DNA"/>
</dbReference>
<evidence type="ECO:0000256" key="5">
    <source>
        <dbReference type="ARBA" id="ARBA00022989"/>
    </source>
</evidence>
<protein>
    <recommendedName>
        <fullName evidence="10">Sensitive to high expression protein 9, mitochondrial</fullName>
    </recommendedName>
</protein>
<reference evidence="13 14" key="1">
    <citation type="submission" date="2017-01" db="EMBL/GenBank/DDBJ databases">
        <title>Draft genome sequence of Diplodia seriata F98.1, a fungal species involved in grapevine trunk diseases.</title>
        <authorList>
            <person name="Robert-Siegwald G."/>
            <person name="Vallet J."/>
            <person name="Abou-Mansour E."/>
            <person name="Xu J."/>
            <person name="Rey P."/>
            <person name="Bertsch C."/>
            <person name="Rego C."/>
            <person name="Larignon P."/>
            <person name="Fontaine F."/>
            <person name="Lebrun M.-H."/>
        </authorList>
    </citation>
    <scope>NUCLEOTIDE SEQUENCE [LARGE SCALE GENOMIC DNA]</scope>
    <source>
        <strain evidence="13 14">F98.1</strain>
    </source>
</reference>